<accession>A0A8C8SPQ1</accession>
<evidence type="ECO:0000256" key="1">
    <source>
        <dbReference type="SAM" id="MobiDB-lite"/>
    </source>
</evidence>
<proteinExistence type="predicted"/>
<dbReference type="Ensembl" id="ENSPCET00000023575.1">
    <property type="protein sequence ID" value="ENSPCEP00000022814.1"/>
    <property type="gene ID" value="ENSPCEG00000017384.1"/>
</dbReference>
<reference evidence="4" key="2">
    <citation type="submission" date="2025-09" db="UniProtKB">
        <authorList>
            <consortium name="Ensembl"/>
        </authorList>
    </citation>
    <scope>IDENTIFICATION</scope>
</reference>
<feature type="compositionally biased region" description="Low complexity" evidence="1">
    <location>
        <begin position="183"/>
        <end position="199"/>
    </location>
</feature>
<evidence type="ECO:0000313" key="5">
    <source>
        <dbReference type="Proteomes" id="UP000694393"/>
    </source>
</evidence>
<feature type="compositionally biased region" description="Polar residues" evidence="1">
    <location>
        <begin position="148"/>
        <end position="182"/>
    </location>
</feature>
<evidence type="ECO:0000313" key="4">
    <source>
        <dbReference type="Ensembl" id="ENSPCEP00000022814.1"/>
    </source>
</evidence>
<organism evidence="4 5">
    <name type="scientific">Pelusios castaneus</name>
    <name type="common">West African mud turtle</name>
    <dbReference type="NCBI Taxonomy" id="367368"/>
    <lineage>
        <taxon>Eukaryota</taxon>
        <taxon>Metazoa</taxon>
        <taxon>Chordata</taxon>
        <taxon>Craniata</taxon>
        <taxon>Vertebrata</taxon>
        <taxon>Euteleostomi</taxon>
        <taxon>Archelosauria</taxon>
        <taxon>Testudinata</taxon>
        <taxon>Testudines</taxon>
        <taxon>Pleurodira</taxon>
        <taxon>Pelomedusidae</taxon>
        <taxon>Pelusios</taxon>
    </lineage>
</organism>
<feature type="chain" id="PRO_5034327389" evidence="3">
    <location>
        <begin position="28"/>
        <end position="345"/>
    </location>
</feature>
<keyword evidence="5" id="KW-1185">Reference proteome</keyword>
<evidence type="ECO:0000256" key="2">
    <source>
        <dbReference type="SAM" id="Phobius"/>
    </source>
</evidence>
<sequence>MEGPRPVRLAAACCLLAGLLLPLPGDGQETLTGQPTTMPVSQPLSEAGGFSPKATAPPVTGTDEDVATPQPSASSARPVQPDTSSTPPDPRTTTEAVTLLPPATALATHAETGLPSEKPSANVSSELPPLDAAVNTTEANQPGPKGTEPSSNTGATAGVSTLPSLEDSLATTRSSQLESSAFSTLGPTTGSPEPTTGSPEPMPQATHGNTTEQRIPGPTTMAAGSTPANTTPSTTMVTLRATSTKRATATAVVRPSAGPVREKPAVLDVGDDDGQDPPSSAVASPMGADPLVLGVVSVFVVMVGILALVGFLRYRQRNSRMEFRRLQDLPMDDMMEDTPLSLYSY</sequence>
<protein>
    <submittedName>
        <fullName evidence="4">Uncharacterized protein</fullName>
    </submittedName>
</protein>
<keyword evidence="2" id="KW-0472">Membrane</keyword>
<keyword evidence="2" id="KW-1133">Transmembrane helix</keyword>
<reference evidence="4" key="1">
    <citation type="submission" date="2025-08" db="UniProtKB">
        <authorList>
            <consortium name="Ensembl"/>
        </authorList>
    </citation>
    <scope>IDENTIFICATION</scope>
</reference>
<keyword evidence="2" id="KW-0812">Transmembrane</keyword>
<keyword evidence="3" id="KW-0732">Signal</keyword>
<name>A0A8C8SPQ1_9SAUR</name>
<feature type="compositionally biased region" description="Low complexity" evidence="1">
    <location>
        <begin position="240"/>
        <end position="254"/>
    </location>
</feature>
<feature type="compositionally biased region" description="Polar residues" evidence="1">
    <location>
        <begin position="29"/>
        <end position="44"/>
    </location>
</feature>
<dbReference type="AlphaFoldDB" id="A0A8C8SPQ1"/>
<feature type="compositionally biased region" description="Polar residues" evidence="1">
    <location>
        <begin position="222"/>
        <end position="237"/>
    </location>
</feature>
<feature type="compositionally biased region" description="Low complexity" evidence="1">
    <location>
        <begin position="81"/>
        <end position="112"/>
    </location>
</feature>
<feature type="transmembrane region" description="Helical" evidence="2">
    <location>
        <begin position="291"/>
        <end position="314"/>
    </location>
</feature>
<feature type="signal peptide" evidence="3">
    <location>
        <begin position="1"/>
        <end position="27"/>
    </location>
</feature>
<feature type="region of interest" description="Disordered" evidence="1">
    <location>
        <begin position="28"/>
        <end position="258"/>
    </location>
</feature>
<dbReference type="Proteomes" id="UP000694393">
    <property type="component" value="Unplaced"/>
</dbReference>
<evidence type="ECO:0000256" key="3">
    <source>
        <dbReference type="SAM" id="SignalP"/>
    </source>
</evidence>